<dbReference type="AlphaFoldDB" id="A0A559IL58"/>
<dbReference type="Gene3D" id="3.10.620.30">
    <property type="match status" value="1"/>
</dbReference>
<keyword evidence="4" id="KW-1185">Reference proteome</keyword>
<feature type="transmembrane region" description="Helical" evidence="1">
    <location>
        <begin position="142"/>
        <end position="161"/>
    </location>
</feature>
<dbReference type="Proteomes" id="UP000318102">
    <property type="component" value="Unassembled WGS sequence"/>
</dbReference>
<feature type="transmembrane region" description="Helical" evidence="1">
    <location>
        <begin position="27"/>
        <end position="46"/>
    </location>
</feature>
<dbReference type="InterPro" id="IPR002931">
    <property type="entry name" value="Transglutaminase-like"/>
</dbReference>
<dbReference type="Pfam" id="PF01841">
    <property type="entry name" value="Transglut_core"/>
    <property type="match status" value="1"/>
</dbReference>
<keyword evidence="1" id="KW-0472">Membrane</keyword>
<dbReference type="PANTHER" id="PTHR42736:SF1">
    <property type="entry name" value="PROTEIN-GLUTAMINE GAMMA-GLUTAMYLTRANSFERASE"/>
    <property type="match status" value="1"/>
</dbReference>
<organism evidence="3 4">
    <name type="scientific">Paenibacillus agilis</name>
    <dbReference type="NCBI Taxonomy" id="3020863"/>
    <lineage>
        <taxon>Bacteria</taxon>
        <taxon>Bacillati</taxon>
        <taxon>Bacillota</taxon>
        <taxon>Bacilli</taxon>
        <taxon>Bacillales</taxon>
        <taxon>Paenibacillaceae</taxon>
        <taxon>Paenibacillus</taxon>
    </lineage>
</organism>
<dbReference type="InterPro" id="IPR052901">
    <property type="entry name" value="Bact_TGase-like"/>
</dbReference>
<dbReference type="SMART" id="SM00460">
    <property type="entry name" value="TGc"/>
    <property type="match status" value="1"/>
</dbReference>
<gene>
    <name evidence="3" type="ORF">FPZ44_21150</name>
</gene>
<feature type="domain" description="Transglutaminase-like" evidence="2">
    <location>
        <begin position="532"/>
        <end position="602"/>
    </location>
</feature>
<dbReference type="RefSeq" id="WP_144993640.1">
    <property type="nucleotide sequence ID" value="NZ_VNJK01000003.1"/>
</dbReference>
<keyword evidence="1" id="KW-1133">Transmembrane helix</keyword>
<dbReference type="OrthoDB" id="9804872at2"/>
<proteinExistence type="predicted"/>
<protein>
    <submittedName>
        <fullName evidence="3">Transglutaminase domain-containing protein</fullName>
    </submittedName>
</protein>
<evidence type="ECO:0000256" key="1">
    <source>
        <dbReference type="SAM" id="Phobius"/>
    </source>
</evidence>
<feature type="transmembrane region" description="Helical" evidence="1">
    <location>
        <begin position="723"/>
        <end position="747"/>
    </location>
</feature>
<name>A0A559IL58_9BACL</name>
<feature type="transmembrane region" description="Helical" evidence="1">
    <location>
        <begin position="58"/>
        <end position="77"/>
    </location>
</feature>
<dbReference type="SUPFAM" id="SSF54001">
    <property type="entry name" value="Cysteine proteinases"/>
    <property type="match status" value="1"/>
</dbReference>
<feature type="transmembrane region" description="Helical" evidence="1">
    <location>
        <begin position="197"/>
        <end position="214"/>
    </location>
</feature>
<accession>A0A559IL58</accession>
<evidence type="ECO:0000313" key="4">
    <source>
        <dbReference type="Proteomes" id="UP000318102"/>
    </source>
</evidence>
<dbReference type="InterPro" id="IPR038765">
    <property type="entry name" value="Papain-like_cys_pep_sf"/>
</dbReference>
<dbReference type="PANTHER" id="PTHR42736">
    <property type="entry name" value="PROTEIN-GLUTAMINE GAMMA-GLUTAMYLTRANSFERASE"/>
    <property type="match status" value="1"/>
</dbReference>
<feature type="transmembrane region" description="Helical" evidence="1">
    <location>
        <begin position="230"/>
        <end position="250"/>
    </location>
</feature>
<keyword evidence="1" id="KW-0812">Transmembrane</keyword>
<evidence type="ECO:0000259" key="2">
    <source>
        <dbReference type="SMART" id="SM00460"/>
    </source>
</evidence>
<sequence>MMFHFTTERQALSFLSNNNRSTSIIHWWSWLGCNLLLMGLFVEWLLPFYHSPYLNMSVHLGTWLVPVGAALLIGLCCSSKWLKGGLVCSTVLLVSTWASLEDETWLGSVVSMPLQLVKTIQAWAVDVEGMVMFFIKGDDYRYSDVGELALILMFIMLLSLLVQSLMISSYSVSLFGSATIVYLLLMEKIMGIDTGGGLVRAFLWTIIAISWLQLQRQREESDQNTASWPARWWGATMLLAVVLVVGYTLWAMTFTSRNPTVWPALESWVQEKFEKLTDSGDRLQGRTNKDGRPIATVGLTGYGQDDRQLGMPIRMNKAVLFRATTPQSTYWRAESKQLYTGQGWDVRDDGEREESVRTALPYNSNPSGLMADAWSEPFEQHLRFEQFPADMPLLHGGRLIQAKSGSDQPEANIQSLAAARQQHAKLSREAVTISDTKALAYTVKVSHFIGTPALFAGLTAADDPEDVKRTYTELPENLPNRITELTAKLIEGASNRYERVERVQRYLLENYVYTTEATSVPEGETDFVDHFLFEQRQGYCVHFSTAMAVMLRTQGIPTRWVKGFAPGEPEADGTYTVRHSDAHAWVEVYMPEVGWVPFDPTPARGIVPDAEQAVTIPARADVIQGENGSYELNAQLYNGALGGTAMTVDAILTNMQKWIHPLLESAYTAMKVGGEWLITTTSSFWKQMLTELEAWQDQTFWADWQAMLVTFWQMDGWMRLWSAYPISMSIAAVVLLVVIGCIAQWLIASISRKYPLWTLRRLLRKQQQDYNRSRALRVGELAWSILQRRLGERLPGMTLEHYVQAGCEKMGSQLTSSERDALERLIAYSNEMLYAVANERPKQADEFGRICSELFPNKRQRAADF</sequence>
<comment type="caution">
    <text evidence="3">The sequence shown here is derived from an EMBL/GenBank/DDBJ whole genome shotgun (WGS) entry which is preliminary data.</text>
</comment>
<evidence type="ECO:0000313" key="3">
    <source>
        <dbReference type="EMBL" id="TVX88392.1"/>
    </source>
</evidence>
<dbReference type="EMBL" id="VNJK01000003">
    <property type="protein sequence ID" value="TVX88392.1"/>
    <property type="molecule type" value="Genomic_DNA"/>
</dbReference>
<reference evidence="3 4" key="1">
    <citation type="submission" date="2019-07" db="EMBL/GenBank/DDBJ databases">
        <authorList>
            <person name="Kim J."/>
        </authorList>
    </citation>
    <scope>NUCLEOTIDE SEQUENCE [LARGE SCALE GENOMIC DNA]</scope>
    <source>
        <strain evidence="3 4">N4</strain>
    </source>
</reference>